<dbReference type="AlphaFoldDB" id="A0A8H6JNU1"/>
<dbReference type="Proteomes" id="UP000652219">
    <property type="component" value="Unassembled WGS sequence"/>
</dbReference>
<dbReference type="SUPFAM" id="SSF48403">
    <property type="entry name" value="Ankyrin repeat"/>
    <property type="match status" value="1"/>
</dbReference>
<dbReference type="PROSITE" id="PS50297">
    <property type="entry name" value="ANK_REP_REGION"/>
    <property type="match status" value="2"/>
</dbReference>
<evidence type="ECO:0000313" key="6">
    <source>
        <dbReference type="Proteomes" id="UP000652219"/>
    </source>
</evidence>
<evidence type="ECO:0000256" key="1">
    <source>
        <dbReference type="ARBA" id="ARBA00022737"/>
    </source>
</evidence>
<proteinExistence type="predicted"/>
<keyword evidence="6" id="KW-1185">Reference proteome</keyword>
<feature type="region of interest" description="Disordered" evidence="3">
    <location>
        <begin position="262"/>
        <end position="283"/>
    </location>
</feature>
<sequence length="921" mass="103826">MVARQASWSVSSTTTLHDPTERPEARSRQDESEDFHSKVDTQNAIDSWISAAEELDPERRVAFLQSADSSSFEDYASSLTKAVANTFNISKVSRLSKKMKPIYELSNSIAPILSSASQASPVPAVLVLGGITCVLSLTIRVEDFETKVIETLESMCDEMDLMKEYKHGSRLHADPAVKAYEVKLATDILRFCVRVDKLYYRGGGKTRGSIRFVFKTIYKSFEDRFGDVNTDFQRHLSALEKRRELVNHRILEEMNTKVSDMGNQLRESGDKDHLRERETRDRKEAKTVMTTSKLLGSILRQLCKQLPLSENIESLLSRAETGRKEEMQRSELKDGIIAVISRLRSSYIVIDGLDECNHLPDRQFEDICHFIAALAKPKESAGVAKVLIFSRPHYKEISGAFFNSPKIHVDSHANNADITEFISIEVERITNDPSPEERTDLEEVKKLMLNNAGGNFLWVYFKMKSIKDIGCVEDIKNSLQDTTEDLDELYGKEIKKILEHNNPNVRERALRALLWVTNSTGLNKSQRLLRNVSLSTECADLISEVNGFYQLRHASLKDFLSSELPMLMEYGALQRQAHAVLAKTCLRYLNFQHFGSVHVGSSEELSQLKSQYPLLGYAATYWGRHFSEGRGSQNKSLSGLLVEFLDSQLSMKVSLQVSGTPYTIYHKEGQSGGPTPLHLLSIFNLFDVADSMPKVKSFLESKDDLSRTPIEYSVLYERREMTRWLLDHYLEQHRNGAGFDQGILRSGLLHKAAGHGWTEIVNGLLEIGFDKNECDDEDKTPLHLAAENSANEVMQRLLELGASTDVKDKNHETPLILAAINENGEAVKALLQSGAKVHVDDARVQALHYAALRGVVSMAIDLLDHGADPNARSTSEATPLQYAVQANMRKWLVFFSSVELTRKRLIAEDKQHFMTQLLVDT</sequence>
<dbReference type="EMBL" id="WIGN01000030">
    <property type="protein sequence ID" value="KAF6816111.1"/>
    <property type="molecule type" value="Genomic_DNA"/>
</dbReference>
<evidence type="ECO:0000256" key="2">
    <source>
        <dbReference type="PROSITE-ProRule" id="PRU00023"/>
    </source>
</evidence>
<dbReference type="PANTHER" id="PTHR10039:SF14">
    <property type="entry name" value="NACHT DOMAIN-CONTAINING PROTEIN"/>
    <property type="match status" value="1"/>
</dbReference>
<comment type="caution">
    <text evidence="5">The sequence shown here is derived from an EMBL/GenBank/DDBJ whole genome shotgun (WGS) entry which is preliminary data.</text>
</comment>
<dbReference type="PANTHER" id="PTHR10039">
    <property type="entry name" value="AMELOGENIN"/>
    <property type="match status" value="1"/>
</dbReference>
<feature type="region of interest" description="Disordered" evidence="3">
    <location>
        <begin position="1"/>
        <end position="39"/>
    </location>
</feature>
<dbReference type="InterPro" id="IPR056884">
    <property type="entry name" value="NPHP3-like_N"/>
</dbReference>
<accession>A0A8H6JNU1</accession>
<feature type="repeat" description="ANK" evidence="2">
    <location>
        <begin position="842"/>
        <end position="874"/>
    </location>
</feature>
<reference evidence="5 6" key="1">
    <citation type="journal article" date="2020" name="Phytopathology">
        <title>Genome Sequence Resources of Colletotrichum truncatum, C. plurivorum, C. musicola, and C. sojae: Four Species Pathogenic to Soybean (Glycine max).</title>
        <authorList>
            <person name="Rogerio F."/>
            <person name="Boufleur T.R."/>
            <person name="Ciampi-Guillardi M."/>
            <person name="Sukno S.A."/>
            <person name="Thon M.R."/>
            <person name="Massola Junior N.S."/>
            <person name="Baroncelli R."/>
        </authorList>
    </citation>
    <scope>NUCLEOTIDE SEQUENCE [LARGE SCALE GENOMIC DNA]</scope>
    <source>
        <strain evidence="5 6">LFN0009</strain>
    </source>
</reference>
<dbReference type="SMART" id="SM00248">
    <property type="entry name" value="ANK"/>
    <property type="match status" value="5"/>
</dbReference>
<feature type="compositionally biased region" description="Polar residues" evidence="3">
    <location>
        <begin position="1"/>
        <end position="17"/>
    </location>
</feature>
<evidence type="ECO:0000313" key="5">
    <source>
        <dbReference type="EMBL" id="KAF6816111.1"/>
    </source>
</evidence>
<dbReference type="PROSITE" id="PS50088">
    <property type="entry name" value="ANK_REPEAT"/>
    <property type="match status" value="3"/>
</dbReference>
<evidence type="ECO:0000259" key="4">
    <source>
        <dbReference type="Pfam" id="PF24883"/>
    </source>
</evidence>
<feature type="compositionally biased region" description="Basic and acidic residues" evidence="3">
    <location>
        <begin position="18"/>
        <end position="39"/>
    </location>
</feature>
<dbReference type="Pfam" id="PF24883">
    <property type="entry name" value="NPHP3_N"/>
    <property type="match status" value="1"/>
</dbReference>
<feature type="repeat" description="ANK" evidence="2">
    <location>
        <begin position="777"/>
        <end position="809"/>
    </location>
</feature>
<feature type="compositionally biased region" description="Basic and acidic residues" evidence="3">
    <location>
        <begin position="267"/>
        <end position="283"/>
    </location>
</feature>
<evidence type="ECO:0000256" key="3">
    <source>
        <dbReference type="SAM" id="MobiDB-lite"/>
    </source>
</evidence>
<gene>
    <name evidence="5" type="ORF">CSOJ01_03174</name>
</gene>
<keyword evidence="2" id="KW-0040">ANK repeat</keyword>
<name>A0A8H6JNU1_9PEZI</name>
<dbReference type="InterPro" id="IPR002110">
    <property type="entry name" value="Ankyrin_rpt"/>
</dbReference>
<protein>
    <recommendedName>
        <fullName evidence="4">Nephrocystin 3-like N-terminal domain-containing protein</fullName>
    </recommendedName>
</protein>
<feature type="repeat" description="ANK" evidence="2">
    <location>
        <begin position="810"/>
        <end position="842"/>
    </location>
</feature>
<organism evidence="5 6">
    <name type="scientific">Colletotrichum sojae</name>
    <dbReference type="NCBI Taxonomy" id="2175907"/>
    <lineage>
        <taxon>Eukaryota</taxon>
        <taxon>Fungi</taxon>
        <taxon>Dikarya</taxon>
        <taxon>Ascomycota</taxon>
        <taxon>Pezizomycotina</taxon>
        <taxon>Sordariomycetes</taxon>
        <taxon>Hypocreomycetidae</taxon>
        <taxon>Glomerellales</taxon>
        <taxon>Glomerellaceae</taxon>
        <taxon>Colletotrichum</taxon>
        <taxon>Colletotrichum orchidearum species complex</taxon>
    </lineage>
</organism>
<keyword evidence="1" id="KW-0677">Repeat</keyword>
<dbReference type="Pfam" id="PF00023">
    <property type="entry name" value="Ank"/>
    <property type="match status" value="1"/>
</dbReference>
<dbReference type="Pfam" id="PF12796">
    <property type="entry name" value="Ank_2"/>
    <property type="match status" value="1"/>
</dbReference>
<dbReference type="Gene3D" id="1.25.40.20">
    <property type="entry name" value="Ankyrin repeat-containing domain"/>
    <property type="match status" value="1"/>
</dbReference>
<feature type="domain" description="Nephrocystin 3-like N-terminal" evidence="4">
    <location>
        <begin position="287"/>
        <end position="391"/>
    </location>
</feature>
<dbReference type="InterPro" id="IPR036770">
    <property type="entry name" value="Ankyrin_rpt-contain_sf"/>
</dbReference>